<dbReference type="RefSeq" id="XP_025358493.1">
    <property type="nucleotide sequence ID" value="XM_025502054.1"/>
</dbReference>
<evidence type="ECO:0000259" key="4">
    <source>
        <dbReference type="Pfam" id="PF13193"/>
    </source>
</evidence>
<dbReference type="Gene3D" id="3.30.300.30">
    <property type="match status" value="1"/>
</dbReference>
<evidence type="ECO:0000256" key="1">
    <source>
        <dbReference type="ARBA" id="ARBA00006432"/>
    </source>
</evidence>
<name>A0A316VPV9_9BASI</name>
<proteinExistence type="inferred from homology"/>
<evidence type="ECO:0000313" key="5">
    <source>
        <dbReference type="EMBL" id="PWN38191.1"/>
    </source>
</evidence>
<dbReference type="PANTHER" id="PTHR24096">
    <property type="entry name" value="LONG-CHAIN-FATTY-ACID--COA LIGASE"/>
    <property type="match status" value="1"/>
</dbReference>
<dbReference type="InterPro" id="IPR025110">
    <property type="entry name" value="AMP-bd_C"/>
</dbReference>
<comment type="similarity">
    <text evidence="1">Belongs to the ATP-dependent AMP-binding enzyme family.</text>
</comment>
<evidence type="ECO:0000313" key="6">
    <source>
        <dbReference type="Proteomes" id="UP000245771"/>
    </source>
</evidence>
<dbReference type="EMBL" id="KZ819602">
    <property type="protein sequence ID" value="PWN38191.1"/>
    <property type="molecule type" value="Genomic_DNA"/>
</dbReference>
<dbReference type="PANTHER" id="PTHR24096:SF149">
    <property type="entry name" value="AMP-BINDING DOMAIN-CONTAINING PROTEIN-RELATED"/>
    <property type="match status" value="1"/>
</dbReference>
<dbReference type="SUPFAM" id="SSF56801">
    <property type="entry name" value="Acetyl-CoA synthetase-like"/>
    <property type="match status" value="1"/>
</dbReference>
<organism evidence="5 6">
    <name type="scientific">Meira miltonrushii</name>
    <dbReference type="NCBI Taxonomy" id="1280837"/>
    <lineage>
        <taxon>Eukaryota</taxon>
        <taxon>Fungi</taxon>
        <taxon>Dikarya</taxon>
        <taxon>Basidiomycota</taxon>
        <taxon>Ustilaginomycotina</taxon>
        <taxon>Exobasidiomycetes</taxon>
        <taxon>Exobasidiales</taxon>
        <taxon>Brachybasidiaceae</taxon>
        <taxon>Meira</taxon>
    </lineage>
</organism>
<keyword evidence="2" id="KW-0436">Ligase</keyword>
<dbReference type="InterPro" id="IPR045851">
    <property type="entry name" value="AMP-bd_C_sf"/>
</dbReference>
<accession>A0A316VPV9</accession>
<reference evidence="5 6" key="1">
    <citation type="journal article" date="2018" name="Mol. Biol. Evol.">
        <title>Broad Genomic Sampling Reveals a Smut Pathogenic Ancestry of the Fungal Clade Ustilaginomycotina.</title>
        <authorList>
            <person name="Kijpornyongpan T."/>
            <person name="Mondo S.J."/>
            <person name="Barry K."/>
            <person name="Sandor L."/>
            <person name="Lee J."/>
            <person name="Lipzen A."/>
            <person name="Pangilinan J."/>
            <person name="LaButti K."/>
            <person name="Hainaut M."/>
            <person name="Henrissat B."/>
            <person name="Grigoriev I.V."/>
            <person name="Spatafora J.W."/>
            <person name="Aime M.C."/>
        </authorList>
    </citation>
    <scope>NUCLEOTIDE SEQUENCE [LARGE SCALE GENOMIC DNA]</scope>
    <source>
        <strain evidence="5 6">MCA 3882</strain>
    </source>
</reference>
<gene>
    <name evidence="5" type="ORF">FA14DRAFT_23819</name>
</gene>
<dbReference type="Pfam" id="PF13193">
    <property type="entry name" value="AMP-binding_C"/>
    <property type="match status" value="1"/>
</dbReference>
<dbReference type="GO" id="GO:0016405">
    <property type="term" value="F:CoA-ligase activity"/>
    <property type="evidence" value="ECO:0007669"/>
    <property type="project" value="TreeGrafter"/>
</dbReference>
<evidence type="ECO:0000256" key="2">
    <source>
        <dbReference type="ARBA" id="ARBA00022598"/>
    </source>
</evidence>
<dbReference type="Gene3D" id="3.40.50.12780">
    <property type="entry name" value="N-terminal domain of ligase-like"/>
    <property type="match status" value="1"/>
</dbReference>
<sequence length="743" mass="81420">MTKQPGDRLAVAIGPKADLPAMNLAQFAFSNPFQHSPNTYASPSTKKINKGHSFDGLPIPPQSTIMYDAKTGAAITWERLRGDSLRMARSINALVGPELPFDGQDNDVPIHSPRTTVMVCLPNCMPYASIVLGAWSALCTVTTVNYLLMPDELAHILAKARPQLIFCAAGEEGEERMWQALERVHNGKVTNLTPAIAERAQKWAKELASVWQAQRTRYYQRGDLPPNAAKRVFTVNVGATHAGGVDYYGSSARKDGASALSDPNDWSHLLSPPQGHKQSGALDSLSRPAFAIRKLSRAEQRRRTALILWSSGTTGPSKGVLLSHFGFISSIYSGWTSLPILHGPTHGGERWIAMAPWSHMYGLTVILIPAITTGATVIIPANPRFDLKDYLSLVQLYRITHMHISPPVVVHLRNLIVEQKRQGKLNPKILDTVRAICCGGAPTSNAAIQTIFNAMGKPVHQAYGSTEAGSTSHATATDYEESNTAAQMEIGSVGAPMTNVEIAIHAIPGCLTAEETKRRRQDIILQVESTGLDGKKRLHALHEGLPGEIWVRAGSNMQGYYSGLGSDDNVQTETFSGALDLTNTTNSITKDGWFKTGDEGVLDAHGQLWIVGRLKELIKVKGFQVAPVELDSVFGKHEEVNDAAAVGVLDADQSEEICMYVVPNQTSILQEEKAQKEFVQRLTNYIVTLAVYYKWPKYFVICDKIIKNPSGKILRKDLHTIKGIRHIAPRPSQKMPVMREARL</sequence>
<dbReference type="InterPro" id="IPR042099">
    <property type="entry name" value="ANL_N_sf"/>
</dbReference>
<dbReference type="Pfam" id="PF00501">
    <property type="entry name" value="AMP-binding"/>
    <property type="match status" value="1"/>
</dbReference>
<dbReference type="PROSITE" id="PS00455">
    <property type="entry name" value="AMP_BINDING"/>
    <property type="match status" value="1"/>
</dbReference>
<evidence type="ECO:0000259" key="3">
    <source>
        <dbReference type="Pfam" id="PF00501"/>
    </source>
</evidence>
<dbReference type="InParanoid" id="A0A316VPV9"/>
<dbReference type="GeneID" id="37023835"/>
<dbReference type="Proteomes" id="UP000245771">
    <property type="component" value="Unassembled WGS sequence"/>
</dbReference>
<dbReference type="AlphaFoldDB" id="A0A316VPV9"/>
<dbReference type="STRING" id="1280837.A0A316VPV9"/>
<feature type="domain" description="AMP-binding enzyme C-terminal" evidence="4">
    <location>
        <begin position="629"/>
        <end position="712"/>
    </location>
</feature>
<protein>
    <submittedName>
        <fullName evidence="5">Acetyl-CoA synthetase-like protein</fullName>
    </submittedName>
</protein>
<dbReference type="InterPro" id="IPR000873">
    <property type="entry name" value="AMP-dep_synth/lig_dom"/>
</dbReference>
<feature type="domain" description="AMP-dependent synthetase/ligase" evidence="3">
    <location>
        <begin position="113"/>
        <end position="505"/>
    </location>
</feature>
<dbReference type="OrthoDB" id="6509636at2759"/>
<dbReference type="GO" id="GO:0019748">
    <property type="term" value="P:secondary metabolic process"/>
    <property type="evidence" value="ECO:0007669"/>
    <property type="project" value="TreeGrafter"/>
</dbReference>
<keyword evidence="6" id="KW-1185">Reference proteome</keyword>
<dbReference type="InterPro" id="IPR020845">
    <property type="entry name" value="AMP-binding_CS"/>
</dbReference>